<feature type="compositionally biased region" description="Basic and acidic residues" evidence="1">
    <location>
        <begin position="157"/>
        <end position="169"/>
    </location>
</feature>
<sequence>ERIGPARGWQKGPPRGQARGAAGDAPGAHPPHDEAPGEGRAHLGGGARALQRGARRLVHHVQRERGADEPAPGSVPEGDARSVRDHGPRRCRELHELPGISAGPAGARFLPDPGGGRDHSRRGGARHHRRPAREPYPPLAARGRQLRLRSPLAAGDTGHRGRPHPDHRSPHGRGPRPGEHGRCGPEHVAPVPPLRRGGDALLGRLPPPRHRHRRPGVPPLRHVPPRHFRPRLRGPRRPSTPLGLLLLRLRHRRRHRLDKLRGPHARRPRPRPARGPRLPPQGHIHV</sequence>
<feature type="compositionally biased region" description="Basic residues" evidence="1">
    <location>
        <begin position="223"/>
        <end position="236"/>
    </location>
</feature>
<feature type="region of interest" description="Disordered" evidence="1">
    <location>
        <begin position="253"/>
        <end position="286"/>
    </location>
</feature>
<feature type="compositionally biased region" description="Basic residues" evidence="1">
    <location>
        <begin position="119"/>
        <end position="131"/>
    </location>
</feature>
<accession>A0A6J4S3D8</accession>
<feature type="non-terminal residue" evidence="2">
    <location>
        <position position="1"/>
    </location>
</feature>
<feature type="compositionally biased region" description="Basic and acidic residues" evidence="1">
    <location>
        <begin position="78"/>
        <end position="96"/>
    </location>
</feature>
<protein>
    <submittedName>
        <fullName evidence="2">Uncharacterized protein</fullName>
    </submittedName>
</protein>
<feature type="region of interest" description="Disordered" evidence="1">
    <location>
        <begin position="1"/>
        <end position="241"/>
    </location>
</feature>
<name>A0A6J4S3D8_9ACTN</name>
<feature type="compositionally biased region" description="Basic residues" evidence="1">
    <location>
        <begin position="253"/>
        <end position="274"/>
    </location>
</feature>
<organism evidence="2">
    <name type="scientific">uncultured Rubrobacteraceae bacterium</name>
    <dbReference type="NCBI Taxonomy" id="349277"/>
    <lineage>
        <taxon>Bacteria</taxon>
        <taxon>Bacillati</taxon>
        <taxon>Actinomycetota</taxon>
        <taxon>Rubrobacteria</taxon>
        <taxon>Rubrobacterales</taxon>
        <taxon>Rubrobacteraceae</taxon>
        <taxon>environmental samples</taxon>
    </lineage>
</organism>
<evidence type="ECO:0000256" key="1">
    <source>
        <dbReference type="SAM" id="MobiDB-lite"/>
    </source>
</evidence>
<feature type="non-terminal residue" evidence="2">
    <location>
        <position position="286"/>
    </location>
</feature>
<feature type="compositionally biased region" description="Basic and acidic residues" evidence="1">
    <location>
        <begin position="30"/>
        <end position="41"/>
    </location>
</feature>
<reference evidence="2" key="1">
    <citation type="submission" date="2020-02" db="EMBL/GenBank/DDBJ databases">
        <authorList>
            <person name="Meier V. D."/>
        </authorList>
    </citation>
    <scope>NUCLEOTIDE SEQUENCE</scope>
    <source>
        <strain evidence="2">AVDCRST_MAG12</strain>
    </source>
</reference>
<gene>
    <name evidence="2" type="ORF">AVDCRST_MAG12-1969</name>
</gene>
<proteinExistence type="predicted"/>
<dbReference type="AlphaFoldDB" id="A0A6J4S3D8"/>
<dbReference type="EMBL" id="CADCVK010000301">
    <property type="protein sequence ID" value="CAA9488780.1"/>
    <property type="molecule type" value="Genomic_DNA"/>
</dbReference>
<feature type="compositionally biased region" description="Low complexity" evidence="1">
    <location>
        <begin position="12"/>
        <end position="27"/>
    </location>
</feature>
<feature type="compositionally biased region" description="Basic and acidic residues" evidence="1">
    <location>
        <begin position="176"/>
        <end position="185"/>
    </location>
</feature>
<evidence type="ECO:0000313" key="2">
    <source>
        <dbReference type="EMBL" id="CAA9488780.1"/>
    </source>
</evidence>